<dbReference type="Gene3D" id="3.40.640.10">
    <property type="entry name" value="Type I PLP-dependent aspartate aminotransferase-like (Major domain)"/>
    <property type="match status" value="1"/>
</dbReference>
<evidence type="ECO:0000313" key="7">
    <source>
        <dbReference type="EMBL" id="MTB72543.1"/>
    </source>
</evidence>
<accession>A0A6I3IIR1</accession>
<evidence type="ECO:0000256" key="2">
    <source>
        <dbReference type="ARBA" id="ARBA00007441"/>
    </source>
</evidence>
<keyword evidence="3 7" id="KW-0032">Aminotransferase</keyword>
<reference evidence="7 8" key="1">
    <citation type="submission" date="2019-11" db="EMBL/GenBank/DDBJ databases">
        <title>Whole genome sequencing identifies a novel species of the genus Arsenicicoccus isolated from human blood.</title>
        <authorList>
            <person name="Jeong J.H."/>
            <person name="Kweon O.J."/>
            <person name="Kim H.R."/>
            <person name="Kim T.-H."/>
            <person name="Ha S.-M."/>
            <person name="Lee M.-K."/>
        </authorList>
    </citation>
    <scope>NUCLEOTIDE SEQUENCE [LARGE SCALE GENOMIC DNA]</scope>
    <source>
        <strain evidence="7 8">MKL-02</strain>
    </source>
</reference>
<dbReference type="InterPro" id="IPR015421">
    <property type="entry name" value="PyrdxlP-dep_Trfase_major"/>
</dbReference>
<dbReference type="InterPro" id="IPR004839">
    <property type="entry name" value="Aminotransferase_I/II_large"/>
</dbReference>
<evidence type="ECO:0000259" key="6">
    <source>
        <dbReference type="Pfam" id="PF00155"/>
    </source>
</evidence>
<dbReference type="InterPro" id="IPR050596">
    <property type="entry name" value="AspAT/PAT-like"/>
</dbReference>
<dbReference type="InterPro" id="IPR015422">
    <property type="entry name" value="PyrdxlP-dep_Trfase_small"/>
</dbReference>
<dbReference type="GO" id="GO:0030170">
    <property type="term" value="F:pyridoxal phosphate binding"/>
    <property type="evidence" value="ECO:0007669"/>
    <property type="project" value="InterPro"/>
</dbReference>
<dbReference type="PANTHER" id="PTHR46383">
    <property type="entry name" value="ASPARTATE AMINOTRANSFERASE"/>
    <property type="match status" value="1"/>
</dbReference>
<sequence length="398" mass="43717">MALARRLSRLGTETAFAVSAAAAAWGAKGNTIYPFHLGDIDLATPAHITEAMNAAIADGRTGYCPGPGIPQLREAMADDINRLRGTAYTADNVAIQPGGKPVITKFLQAVMDEGDEVLYPNPGFPIYESQIEYLGGVARAYRYLPTERGFAIDLEQVRSLITPRTRAIIYNDLQNPISAESTQEEREAIAQLAQEHDLWVLSDEAYFETRYSGQSHSISSIDGMKDRTVILYTFSKKFAMTGWRLGAGIAPVEVAKVFSTMNTNNESCTTHFVQYAGIAALTGDQQPVADMLDVLRGRRDAACAMINQIPGVDVATPESTFYLFPDVTEAVRRVGATDVDDFATQALHATGVSFCTRNHFGRRQPGEDRDYIRFAYSGIDEHRIREGLGKLKDWIESA</sequence>
<name>A0A6I3IIR1_9MICO</name>
<evidence type="ECO:0000256" key="4">
    <source>
        <dbReference type="ARBA" id="ARBA00022679"/>
    </source>
</evidence>
<dbReference type="SUPFAM" id="SSF53383">
    <property type="entry name" value="PLP-dependent transferases"/>
    <property type="match status" value="1"/>
</dbReference>
<keyword evidence="8" id="KW-1185">Reference proteome</keyword>
<dbReference type="CDD" id="cd00609">
    <property type="entry name" value="AAT_like"/>
    <property type="match status" value="1"/>
</dbReference>
<dbReference type="AlphaFoldDB" id="A0A6I3IIR1"/>
<comment type="cofactor">
    <cofactor evidence="1">
        <name>pyridoxal 5'-phosphate</name>
        <dbReference type="ChEBI" id="CHEBI:597326"/>
    </cofactor>
</comment>
<dbReference type="Gene3D" id="3.90.1150.10">
    <property type="entry name" value="Aspartate Aminotransferase, domain 1"/>
    <property type="match status" value="1"/>
</dbReference>
<dbReference type="Proteomes" id="UP000431092">
    <property type="component" value="Unassembled WGS sequence"/>
</dbReference>
<dbReference type="Pfam" id="PF00155">
    <property type="entry name" value="Aminotran_1_2"/>
    <property type="match status" value="1"/>
</dbReference>
<evidence type="ECO:0000256" key="5">
    <source>
        <dbReference type="ARBA" id="ARBA00022898"/>
    </source>
</evidence>
<dbReference type="GO" id="GO:0008483">
    <property type="term" value="F:transaminase activity"/>
    <property type="evidence" value="ECO:0007669"/>
    <property type="project" value="UniProtKB-KW"/>
</dbReference>
<evidence type="ECO:0000256" key="1">
    <source>
        <dbReference type="ARBA" id="ARBA00001933"/>
    </source>
</evidence>
<gene>
    <name evidence="7" type="ORF">GGG17_11300</name>
</gene>
<comment type="caution">
    <text evidence="7">The sequence shown here is derived from an EMBL/GenBank/DDBJ whole genome shotgun (WGS) entry which is preliminary data.</text>
</comment>
<protein>
    <submittedName>
        <fullName evidence="7">Aminotransferase class I/II-fold pyridoxal phosphate-dependent enzyme</fullName>
    </submittedName>
</protein>
<keyword evidence="4 7" id="KW-0808">Transferase</keyword>
<dbReference type="EMBL" id="WLVL01000039">
    <property type="protein sequence ID" value="MTB72543.1"/>
    <property type="molecule type" value="Genomic_DNA"/>
</dbReference>
<proteinExistence type="inferred from homology"/>
<dbReference type="RefSeq" id="WP_154593812.1">
    <property type="nucleotide sequence ID" value="NZ_WLVL01000039.1"/>
</dbReference>
<evidence type="ECO:0000313" key="8">
    <source>
        <dbReference type="Proteomes" id="UP000431092"/>
    </source>
</evidence>
<keyword evidence="5" id="KW-0663">Pyridoxal phosphate</keyword>
<feature type="domain" description="Aminotransferase class I/classII large" evidence="6">
    <location>
        <begin position="38"/>
        <end position="390"/>
    </location>
</feature>
<dbReference type="GO" id="GO:0006520">
    <property type="term" value="P:amino acid metabolic process"/>
    <property type="evidence" value="ECO:0007669"/>
    <property type="project" value="InterPro"/>
</dbReference>
<dbReference type="InterPro" id="IPR015424">
    <property type="entry name" value="PyrdxlP-dep_Trfase"/>
</dbReference>
<comment type="similarity">
    <text evidence="2">Belongs to the class-I pyridoxal-phosphate-dependent aminotransferase family.</text>
</comment>
<organism evidence="7 8">
    <name type="scientific">Arsenicicoccus cauae</name>
    <dbReference type="NCBI Taxonomy" id="2663847"/>
    <lineage>
        <taxon>Bacteria</taxon>
        <taxon>Bacillati</taxon>
        <taxon>Actinomycetota</taxon>
        <taxon>Actinomycetes</taxon>
        <taxon>Micrococcales</taxon>
        <taxon>Intrasporangiaceae</taxon>
        <taxon>Arsenicicoccus</taxon>
    </lineage>
</organism>
<dbReference type="PANTHER" id="PTHR46383:SF1">
    <property type="entry name" value="ASPARTATE AMINOTRANSFERASE"/>
    <property type="match status" value="1"/>
</dbReference>
<evidence type="ECO:0000256" key="3">
    <source>
        <dbReference type="ARBA" id="ARBA00022576"/>
    </source>
</evidence>